<protein>
    <submittedName>
        <fullName evidence="1">Uncharacterized protein</fullName>
    </submittedName>
</protein>
<gene>
    <name evidence="1" type="ORF">TNIN_289411</name>
</gene>
<evidence type="ECO:0000313" key="2">
    <source>
        <dbReference type="Proteomes" id="UP000886998"/>
    </source>
</evidence>
<sequence>MIAGELGDRRDIVLHSRRCSQMPLQRIQDTHRSYDPLQYPLQFVRGDDGYDWNIKDAGKVLGLLENDSHWYQAMEEAALSQSPAQLRNIFAIVVAICGLNKPITLWKNHKEDMREDFLHQVRRNNPTENIE</sequence>
<dbReference type="OrthoDB" id="6435532at2759"/>
<reference evidence="1" key="1">
    <citation type="submission" date="2020-08" db="EMBL/GenBank/DDBJ databases">
        <title>Multicomponent nature underlies the extraordinary mechanical properties of spider dragline silk.</title>
        <authorList>
            <person name="Kono N."/>
            <person name="Nakamura H."/>
            <person name="Mori M."/>
            <person name="Yoshida Y."/>
            <person name="Ohtoshi R."/>
            <person name="Malay A.D."/>
            <person name="Moran D.A.P."/>
            <person name="Tomita M."/>
            <person name="Numata K."/>
            <person name="Arakawa K."/>
        </authorList>
    </citation>
    <scope>NUCLEOTIDE SEQUENCE</scope>
</reference>
<dbReference type="AlphaFoldDB" id="A0A8X6JYU8"/>
<name>A0A8X6JYU8_9ARAC</name>
<keyword evidence="2" id="KW-1185">Reference proteome</keyword>
<comment type="caution">
    <text evidence="1">The sequence shown here is derived from an EMBL/GenBank/DDBJ whole genome shotgun (WGS) entry which is preliminary data.</text>
</comment>
<proteinExistence type="predicted"/>
<dbReference type="Proteomes" id="UP000886998">
    <property type="component" value="Unassembled WGS sequence"/>
</dbReference>
<dbReference type="EMBL" id="BMAV01026031">
    <property type="protein sequence ID" value="GFS46663.1"/>
    <property type="molecule type" value="Genomic_DNA"/>
</dbReference>
<accession>A0A8X6JYU8</accession>
<evidence type="ECO:0000313" key="1">
    <source>
        <dbReference type="EMBL" id="GFS46663.1"/>
    </source>
</evidence>
<organism evidence="1 2">
    <name type="scientific">Trichonephila inaurata madagascariensis</name>
    <dbReference type="NCBI Taxonomy" id="2747483"/>
    <lineage>
        <taxon>Eukaryota</taxon>
        <taxon>Metazoa</taxon>
        <taxon>Ecdysozoa</taxon>
        <taxon>Arthropoda</taxon>
        <taxon>Chelicerata</taxon>
        <taxon>Arachnida</taxon>
        <taxon>Araneae</taxon>
        <taxon>Araneomorphae</taxon>
        <taxon>Entelegynae</taxon>
        <taxon>Araneoidea</taxon>
        <taxon>Nephilidae</taxon>
        <taxon>Trichonephila</taxon>
        <taxon>Trichonephila inaurata</taxon>
    </lineage>
</organism>